<proteinExistence type="predicted"/>
<protein>
    <recommendedName>
        <fullName evidence="2">DUF2333 family protein</fullName>
    </recommendedName>
</protein>
<evidence type="ECO:0000313" key="1">
    <source>
        <dbReference type="EMBL" id="OIR07963.1"/>
    </source>
</evidence>
<gene>
    <name evidence="1" type="ORF">GALL_98260</name>
</gene>
<comment type="caution">
    <text evidence="1">The sequence shown here is derived from an EMBL/GenBank/DDBJ whole genome shotgun (WGS) entry which is preliminary data.</text>
</comment>
<sequence>MAEEFASAPAQPPPKGADGDDVFFSSPGLMRPLSRLAGLGVLLALLLYYPVGAWRADIIDDDPAFTAAATPAQSRALAVAAALLHREVDQHGWIPSQPFFMPAALLRAMPNYQLGMAAAIARFTTAFHDHAAADGGADPDLTRAVALIHYPPDLWMIDPAAPWGTVPSSDKQFRNAAWEMQAYNRHLAAGTAHYGRGPETLRALVRSIAWELDSAAALLEAGGQGHPARAFWQAKGRAYADLLLLRALGQDYDGLLRQRGLSGRWREMTDSLAAAARLHPLLVLTGREDGLLPPNHPAALGFHLLRAESRLGELAGALS</sequence>
<accession>A0A1J5SJ56</accession>
<name>A0A1J5SJ56_9ZZZZ</name>
<evidence type="ECO:0008006" key="2">
    <source>
        <dbReference type="Google" id="ProtNLM"/>
    </source>
</evidence>
<organism evidence="1">
    <name type="scientific">mine drainage metagenome</name>
    <dbReference type="NCBI Taxonomy" id="410659"/>
    <lineage>
        <taxon>unclassified sequences</taxon>
        <taxon>metagenomes</taxon>
        <taxon>ecological metagenomes</taxon>
    </lineage>
</organism>
<reference evidence="1" key="1">
    <citation type="submission" date="2016-10" db="EMBL/GenBank/DDBJ databases">
        <title>Sequence of Gallionella enrichment culture.</title>
        <authorList>
            <person name="Poehlein A."/>
            <person name="Muehling M."/>
            <person name="Daniel R."/>
        </authorList>
    </citation>
    <scope>NUCLEOTIDE SEQUENCE</scope>
</reference>
<dbReference type="EMBL" id="MLJW01000034">
    <property type="protein sequence ID" value="OIR07963.1"/>
    <property type="molecule type" value="Genomic_DNA"/>
</dbReference>
<dbReference type="AlphaFoldDB" id="A0A1J5SJ56"/>